<organism evidence="7 8">
    <name type="scientific">Fonsecaea multimorphosa CBS 102226</name>
    <dbReference type="NCBI Taxonomy" id="1442371"/>
    <lineage>
        <taxon>Eukaryota</taxon>
        <taxon>Fungi</taxon>
        <taxon>Dikarya</taxon>
        <taxon>Ascomycota</taxon>
        <taxon>Pezizomycotina</taxon>
        <taxon>Eurotiomycetes</taxon>
        <taxon>Chaetothyriomycetidae</taxon>
        <taxon>Chaetothyriales</taxon>
        <taxon>Herpotrichiellaceae</taxon>
        <taxon>Fonsecaea</taxon>
    </lineage>
</organism>
<dbReference type="InterPro" id="IPR003595">
    <property type="entry name" value="Tyr_Pase_cat"/>
</dbReference>
<evidence type="ECO:0000313" key="8">
    <source>
        <dbReference type="Proteomes" id="UP000053411"/>
    </source>
</evidence>
<feature type="region of interest" description="Disordered" evidence="3">
    <location>
        <begin position="248"/>
        <end position="298"/>
    </location>
</feature>
<dbReference type="GO" id="GO:0051896">
    <property type="term" value="P:regulation of phosphatidylinositol 3-kinase/protein kinase B signal transduction"/>
    <property type="evidence" value="ECO:0007669"/>
    <property type="project" value="TreeGrafter"/>
</dbReference>
<evidence type="ECO:0000259" key="4">
    <source>
        <dbReference type="PROSITE" id="PS50055"/>
    </source>
</evidence>
<evidence type="ECO:0000259" key="6">
    <source>
        <dbReference type="PROSITE" id="PS51181"/>
    </source>
</evidence>
<dbReference type="SMART" id="SM00404">
    <property type="entry name" value="PTPc_motif"/>
    <property type="match status" value="1"/>
</dbReference>
<feature type="compositionally biased region" description="Polar residues" evidence="3">
    <location>
        <begin position="462"/>
        <end position="481"/>
    </location>
</feature>
<feature type="domain" description="Phosphatase tensin-type" evidence="6">
    <location>
        <begin position="12"/>
        <end position="197"/>
    </location>
</feature>
<feature type="domain" description="Tyrosine specific protein phosphatases" evidence="5">
    <location>
        <begin position="109"/>
        <end position="169"/>
    </location>
</feature>
<dbReference type="PROSITE" id="PS50056">
    <property type="entry name" value="TYR_PHOSPHATASE_2"/>
    <property type="match status" value="1"/>
</dbReference>
<feature type="compositionally biased region" description="Basic and acidic residues" evidence="3">
    <location>
        <begin position="544"/>
        <end position="566"/>
    </location>
</feature>
<feature type="compositionally biased region" description="Basic and acidic residues" evidence="3">
    <location>
        <begin position="516"/>
        <end position="529"/>
    </location>
</feature>
<dbReference type="OrthoDB" id="16692at2759"/>
<dbReference type="InterPro" id="IPR051281">
    <property type="entry name" value="Dual-spec_lipid-protein_phosph"/>
</dbReference>
<keyword evidence="2" id="KW-0378">Hydrolase</keyword>
<dbReference type="GO" id="GO:0043491">
    <property type="term" value="P:phosphatidylinositol 3-kinase/protein kinase B signal transduction"/>
    <property type="evidence" value="ECO:0007669"/>
    <property type="project" value="TreeGrafter"/>
</dbReference>
<name>A0A0D2IJ00_9EURO</name>
<dbReference type="InterPro" id="IPR016130">
    <property type="entry name" value="Tyr_Pase_AS"/>
</dbReference>
<dbReference type="GO" id="GO:0042995">
    <property type="term" value="C:cell projection"/>
    <property type="evidence" value="ECO:0007669"/>
    <property type="project" value="TreeGrafter"/>
</dbReference>
<dbReference type="PANTHER" id="PTHR12305">
    <property type="entry name" value="PHOSPHATASE WITH HOMOLOGY TO TENSIN"/>
    <property type="match status" value="1"/>
</dbReference>
<reference evidence="7 8" key="1">
    <citation type="submission" date="2015-01" db="EMBL/GenBank/DDBJ databases">
        <title>The Genome Sequence of Fonsecaea multimorphosa CBS 102226.</title>
        <authorList>
            <consortium name="The Broad Institute Genomics Platform"/>
            <person name="Cuomo C."/>
            <person name="de Hoog S."/>
            <person name="Gorbushina A."/>
            <person name="Stielow B."/>
            <person name="Teixiera M."/>
            <person name="Abouelleil A."/>
            <person name="Chapman S.B."/>
            <person name="Priest M."/>
            <person name="Young S.K."/>
            <person name="Wortman J."/>
            <person name="Nusbaum C."/>
            <person name="Birren B."/>
        </authorList>
    </citation>
    <scope>NUCLEOTIDE SEQUENCE [LARGE SCALE GENOMIC DNA]</scope>
    <source>
        <strain evidence="7 8">CBS 102226</strain>
    </source>
</reference>
<dbReference type="GO" id="GO:0016314">
    <property type="term" value="F:phosphatidylinositol-3,4,5-trisphosphate 3-phosphatase activity"/>
    <property type="evidence" value="ECO:0007669"/>
    <property type="project" value="UniProtKB-EC"/>
</dbReference>
<dbReference type="SUPFAM" id="SSF52799">
    <property type="entry name" value="(Phosphotyrosine protein) phosphatases II"/>
    <property type="match status" value="1"/>
</dbReference>
<dbReference type="PROSITE" id="PS00383">
    <property type="entry name" value="TYR_PHOSPHATASE_1"/>
    <property type="match status" value="1"/>
</dbReference>
<feature type="compositionally biased region" description="Low complexity" evidence="3">
    <location>
        <begin position="272"/>
        <end position="283"/>
    </location>
</feature>
<dbReference type="Gene3D" id="3.90.190.10">
    <property type="entry name" value="Protein tyrosine phosphatase superfamily"/>
    <property type="match status" value="1"/>
</dbReference>
<feature type="domain" description="Tyrosine-protein phosphatase" evidence="4">
    <location>
        <begin position="40"/>
        <end position="145"/>
    </location>
</feature>
<dbReference type="InterPro" id="IPR000242">
    <property type="entry name" value="PTP_cat"/>
</dbReference>
<dbReference type="AlphaFoldDB" id="A0A0D2IJ00"/>
<dbReference type="STRING" id="1442371.A0A0D2IJ00"/>
<dbReference type="InterPro" id="IPR000340">
    <property type="entry name" value="Dual-sp_phosphatase_cat-dom"/>
</dbReference>
<proteinExistence type="predicted"/>
<dbReference type="PROSITE" id="PS50055">
    <property type="entry name" value="TYR_PHOSPHATASE_PTP"/>
    <property type="match status" value="1"/>
</dbReference>
<dbReference type="EMBL" id="KN848075">
    <property type="protein sequence ID" value="KIX97001.1"/>
    <property type="molecule type" value="Genomic_DNA"/>
</dbReference>
<dbReference type="InterPro" id="IPR029021">
    <property type="entry name" value="Prot-tyrosine_phosphatase-like"/>
</dbReference>
<dbReference type="GO" id="GO:0005886">
    <property type="term" value="C:plasma membrane"/>
    <property type="evidence" value="ECO:0007669"/>
    <property type="project" value="TreeGrafter"/>
</dbReference>
<dbReference type="PROSITE" id="PS51181">
    <property type="entry name" value="PPASE_TENSIN"/>
    <property type="match status" value="1"/>
</dbReference>
<evidence type="ECO:0000313" key="7">
    <source>
        <dbReference type="EMBL" id="KIX97001.1"/>
    </source>
</evidence>
<dbReference type="GeneID" id="27712861"/>
<evidence type="ECO:0000256" key="1">
    <source>
        <dbReference type="ARBA" id="ARBA00013015"/>
    </source>
</evidence>
<evidence type="ECO:0000256" key="2">
    <source>
        <dbReference type="ARBA" id="ARBA00022801"/>
    </source>
</evidence>
<dbReference type="Proteomes" id="UP000053411">
    <property type="component" value="Unassembled WGS sequence"/>
</dbReference>
<dbReference type="CDD" id="cd14497">
    <property type="entry name" value="PTP_PTEN-like"/>
    <property type="match status" value="1"/>
</dbReference>
<keyword evidence="8" id="KW-1185">Reference proteome</keyword>
<dbReference type="Pfam" id="PF00782">
    <property type="entry name" value="DSPc"/>
    <property type="match status" value="1"/>
</dbReference>
<protein>
    <recommendedName>
        <fullName evidence="1">phosphatidylinositol-3,4,5-trisphosphate 3-phosphatase</fullName>
        <ecNumber evidence="1">3.1.3.67</ecNumber>
    </recommendedName>
</protein>
<gene>
    <name evidence="7" type="ORF">Z520_07115</name>
</gene>
<feature type="compositionally biased region" description="Polar residues" evidence="3">
    <location>
        <begin position="249"/>
        <end position="258"/>
    </location>
</feature>
<dbReference type="GO" id="GO:0005829">
    <property type="term" value="C:cytosol"/>
    <property type="evidence" value="ECO:0007669"/>
    <property type="project" value="TreeGrafter"/>
</dbReference>
<evidence type="ECO:0000259" key="5">
    <source>
        <dbReference type="PROSITE" id="PS50056"/>
    </source>
</evidence>
<evidence type="ECO:0000256" key="3">
    <source>
        <dbReference type="SAM" id="MobiDB-lite"/>
    </source>
</evidence>
<sequence length="566" mass="62167">MASLLRQIVAGPRARHPEAGLDLCYVTDYIVVTSGPSSVWPRKAYRNPLDQLVGFLDRKHGEDWAIFEFRAEGTGYPDSEVYNRIHHFPWPDHHPPPFAIVPNVMAAMRNWIQRVDEDADKSKDRDKKRVAVVHCKAGKGRSGTVACSYLISEEGWKKEEALQRFTIRRMRPGFGLGVSIPSQLRWVGYVDRWTNSLGKRYVERPVEVVEIQVEGLRDGVKVSIEGYVDGGRRIRTFHTFNRQEKTVVAESSTKQSKPASDWKKDSEILSTPQSASPQASSLSLRKDSPGSSQNVILKPSSPVILPTSDINIDFERRNKAGYTGLTMVTAIAHVWFNAYFEGGHEGHSSGVFEIEWDAMDGIKGSSRKGTRALDRLKVVWQYAKQEGDGASMERIITEPEKGEPVPEGQPANWQGETDEEAQPADGVDSGRKGGTALTISATINQGASTLGKELGLRKSHPDSANVSRASSVKGESTTSDMGSAAQRVEESEDQGVKQCGPEGEDLSYDGSSDPEGGSRQDTKAGHRMEAGMAKVAHVISKMKPSQDKAAEKGEGTDHQAHEQDTA</sequence>
<dbReference type="RefSeq" id="XP_016631124.1">
    <property type="nucleotide sequence ID" value="XM_016777614.1"/>
</dbReference>
<dbReference type="InterPro" id="IPR029023">
    <property type="entry name" value="Tensin_phosphatase"/>
</dbReference>
<dbReference type="InterPro" id="IPR000387">
    <property type="entry name" value="Tyr_Pase_dom"/>
</dbReference>
<dbReference type="VEuPathDB" id="FungiDB:Z520_07115"/>
<accession>A0A0D2IJ00</accession>
<dbReference type="GO" id="GO:0005634">
    <property type="term" value="C:nucleus"/>
    <property type="evidence" value="ECO:0007669"/>
    <property type="project" value="TreeGrafter"/>
</dbReference>
<dbReference type="EC" id="3.1.3.67" evidence="1"/>
<feature type="region of interest" description="Disordered" evidence="3">
    <location>
        <begin position="399"/>
        <end position="434"/>
    </location>
</feature>
<dbReference type="PANTHER" id="PTHR12305:SF81">
    <property type="entry name" value="PHOSPHATIDYLINOSITOL 3,4,5-TRISPHOSPHATE 3-PHOSPHATASE AND DUAL-SPECIFICITY PROTEIN PHOSPHATASE PTEN"/>
    <property type="match status" value="1"/>
</dbReference>
<dbReference type="GO" id="GO:0004725">
    <property type="term" value="F:protein tyrosine phosphatase activity"/>
    <property type="evidence" value="ECO:0007669"/>
    <property type="project" value="InterPro"/>
</dbReference>
<dbReference type="GO" id="GO:0046856">
    <property type="term" value="P:phosphatidylinositol dephosphorylation"/>
    <property type="evidence" value="ECO:0007669"/>
    <property type="project" value="TreeGrafter"/>
</dbReference>
<feature type="region of interest" description="Disordered" evidence="3">
    <location>
        <begin position="455"/>
        <end position="566"/>
    </location>
</feature>